<evidence type="ECO:0000313" key="3">
    <source>
        <dbReference type="Proteomes" id="UP000249254"/>
    </source>
</evidence>
<keyword evidence="3" id="KW-1185">Reference proteome</keyword>
<dbReference type="RefSeq" id="WP_111527596.1">
    <property type="nucleotide sequence ID" value="NZ_JBHRSG010000002.1"/>
</dbReference>
<accession>A0A328AH64</accession>
<dbReference type="InterPro" id="IPR032857">
    <property type="entry name" value="ALKBH4"/>
</dbReference>
<comment type="caution">
    <text evidence="2">The sequence shown here is derived from an EMBL/GenBank/DDBJ whole genome shotgun (WGS) entry which is preliminary data.</text>
</comment>
<dbReference type="InterPro" id="IPR037151">
    <property type="entry name" value="AlkB-like_sf"/>
</dbReference>
<dbReference type="InterPro" id="IPR005123">
    <property type="entry name" value="Oxoglu/Fe-dep_dioxygenase_dom"/>
</dbReference>
<dbReference type="EMBL" id="QFYQ01000001">
    <property type="protein sequence ID" value="RAK53845.1"/>
    <property type="molecule type" value="Genomic_DNA"/>
</dbReference>
<dbReference type="GO" id="GO:0051213">
    <property type="term" value="F:dioxygenase activity"/>
    <property type="evidence" value="ECO:0007669"/>
    <property type="project" value="UniProtKB-KW"/>
</dbReference>
<dbReference type="PANTHER" id="PTHR12463:SF1">
    <property type="entry name" value="2-OXOGLUTARATE AND FE-DEPENDENT OXYGENASE FAMILY PROTEIN"/>
    <property type="match status" value="1"/>
</dbReference>
<dbReference type="AlphaFoldDB" id="A0A328AH64"/>
<dbReference type="Proteomes" id="UP000249254">
    <property type="component" value="Unassembled WGS sequence"/>
</dbReference>
<dbReference type="SUPFAM" id="SSF51197">
    <property type="entry name" value="Clavaminate synthase-like"/>
    <property type="match status" value="1"/>
</dbReference>
<dbReference type="PROSITE" id="PS51471">
    <property type="entry name" value="FE2OG_OXY"/>
    <property type="match status" value="1"/>
</dbReference>
<dbReference type="PANTHER" id="PTHR12463">
    <property type="entry name" value="OXYGENASE-RELATED"/>
    <property type="match status" value="1"/>
</dbReference>
<evidence type="ECO:0000259" key="1">
    <source>
        <dbReference type="PROSITE" id="PS51471"/>
    </source>
</evidence>
<organism evidence="2 3">
    <name type="scientific">Phenylobacterium soli</name>
    <dbReference type="NCBI Taxonomy" id="2170551"/>
    <lineage>
        <taxon>Bacteria</taxon>
        <taxon>Pseudomonadati</taxon>
        <taxon>Pseudomonadota</taxon>
        <taxon>Alphaproteobacteria</taxon>
        <taxon>Caulobacterales</taxon>
        <taxon>Caulobacteraceae</taxon>
        <taxon>Phenylobacterium</taxon>
    </lineage>
</organism>
<keyword evidence="2" id="KW-0560">Oxidoreductase</keyword>
<dbReference type="OrthoDB" id="278699at2"/>
<dbReference type="InterPro" id="IPR027450">
    <property type="entry name" value="AlkB-like"/>
</dbReference>
<keyword evidence="2" id="KW-0223">Dioxygenase</keyword>
<sequence length="197" mass="21992">MAKTPAHQASLFDLPPVAPAHLPDGFVYRREFVDAEAEAALAAWLGTLPFRAFEFRGYEGRRQVVSFGWQYDFNRSHLLKADDIPGELLPLRAAAAALAGHAPADLQQVLINKYEPGAPIGWHRDRPVFAEVVGISLLAPCVFRLRRRTPAGFERASLTLEPRSAYLLSGAARTEWEHSIPPVGQLRYSITFRNFRS</sequence>
<protein>
    <submittedName>
        <fullName evidence="2">Alpha-ketoglutarate-dependent dioxygenase AlkB</fullName>
    </submittedName>
</protein>
<evidence type="ECO:0000313" key="2">
    <source>
        <dbReference type="EMBL" id="RAK53845.1"/>
    </source>
</evidence>
<gene>
    <name evidence="2" type="ORF">DJ017_04545</name>
</gene>
<dbReference type="Gene3D" id="2.60.120.590">
    <property type="entry name" value="Alpha-ketoglutarate-dependent dioxygenase AlkB-like"/>
    <property type="match status" value="1"/>
</dbReference>
<dbReference type="Pfam" id="PF13532">
    <property type="entry name" value="2OG-FeII_Oxy_2"/>
    <property type="match status" value="1"/>
</dbReference>
<dbReference type="GO" id="GO:0070988">
    <property type="term" value="P:demethylation"/>
    <property type="evidence" value="ECO:0007669"/>
    <property type="project" value="InterPro"/>
</dbReference>
<proteinExistence type="predicted"/>
<dbReference type="GO" id="GO:0032451">
    <property type="term" value="F:demethylase activity"/>
    <property type="evidence" value="ECO:0007669"/>
    <property type="project" value="TreeGrafter"/>
</dbReference>
<name>A0A328AH64_9CAUL</name>
<feature type="domain" description="Fe2OG dioxygenase" evidence="1">
    <location>
        <begin position="105"/>
        <end position="196"/>
    </location>
</feature>
<reference evidence="3" key="1">
    <citation type="submission" date="2018-05" db="EMBL/GenBank/DDBJ databases">
        <authorList>
            <person name="Li X."/>
        </authorList>
    </citation>
    <scope>NUCLEOTIDE SEQUENCE [LARGE SCALE GENOMIC DNA]</scope>
    <source>
        <strain evidence="3">LX32</strain>
    </source>
</reference>